<sequence>MSGSDEQILTSRLEHARANKPLKYAIIVFVAIALYNACELLVLITLTFRRYRTLYFWALLTSTMLGVIPATLGPMMQYFDLGPLWLALVLSNVGFVMMVPNQSVVLYSRLHLVSQSTRMLSFVRWLIVFSLVAIAIPTIVLDFGWSYIPESAEWKLAFDVIERIQVTWFTVQECFISAVYIWETVRLIKLSPEQDKRRTLVLYELFAINVTFIIMDLSLVIIEYLGYYFAQIILKAAVYSIKLKMEFAVLGMLVSIVHSHSSGRPSWQADCTMIDIPRIRDPNAVSLVSSSLGDLGNTQS</sequence>
<evidence type="ECO:0000313" key="4">
    <source>
        <dbReference type="Proteomes" id="UP000266188"/>
    </source>
</evidence>
<feature type="transmembrane region" description="Helical" evidence="1">
    <location>
        <begin position="200"/>
        <end position="222"/>
    </location>
</feature>
<feature type="transmembrane region" description="Helical" evidence="1">
    <location>
        <begin position="122"/>
        <end position="148"/>
    </location>
</feature>
<evidence type="ECO:0000256" key="1">
    <source>
        <dbReference type="SAM" id="Phobius"/>
    </source>
</evidence>
<accession>A0A3A2Z5M1</accession>
<dbReference type="Pfam" id="PF24802">
    <property type="entry name" value="DUF7703"/>
    <property type="match status" value="1"/>
</dbReference>
<evidence type="ECO:0000259" key="2">
    <source>
        <dbReference type="Pfam" id="PF24802"/>
    </source>
</evidence>
<protein>
    <recommendedName>
        <fullName evidence="2">DUF7703 domain-containing protein</fullName>
    </recommendedName>
</protein>
<keyword evidence="4" id="KW-1185">Reference proteome</keyword>
<dbReference type="PANTHER" id="PTHR37013">
    <property type="entry name" value="INTEGRAL MEMBRANE PROTEIN (AFU_ORTHOLOGUE AFUA_1G05950)-RELATED"/>
    <property type="match status" value="1"/>
</dbReference>
<dbReference type="Proteomes" id="UP000266188">
    <property type="component" value="Unassembled WGS sequence"/>
</dbReference>
<organism evidence="3 4">
    <name type="scientific">Aspergillus sclerotialis</name>
    <dbReference type="NCBI Taxonomy" id="2070753"/>
    <lineage>
        <taxon>Eukaryota</taxon>
        <taxon>Fungi</taxon>
        <taxon>Dikarya</taxon>
        <taxon>Ascomycota</taxon>
        <taxon>Pezizomycotina</taxon>
        <taxon>Eurotiomycetes</taxon>
        <taxon>Eurotiomycetidae</taxon>
        <taxon>Eurotiales</taxon>
        <taxon>Aspergillaceae</taxon>
        <taxon>Aspergillus</taxon>
        <taxon>Aspergillus subgen. Polypaecilum</taxon>
    </lineage>
</organism>
<gene>
    <name evidence="3" type="ORF">PHISCL_09267</name>
</gene>
<dbReference type="OrthoDB" id="405906at2759"/>
<keyword evidence="1" id="KW-0472">Membrane</keyword>
<name>A0A3A2Z5M1_9EURO</name>
<keyword evidence="1" id="KW-0812">Transmembrane</keyword>
<feature type="transmembrane region" description="Helical" evidence="1">
    <location>
        <begin position="24"/>
        <end position="47"/>
    </location>
</feature>
<feature type="domain" description="DUF7703" evidence="2">
    <location>
        <begin position="25"/>
        <end position="257"/>
    </location>
</feature>
<dbReference type="InterPro" id="IPR056120">
    <property type="entry name" value="DUF7703"/>
</dbReference>
<dbReference type="AlphaFoldDB" id="A0A3A2Z5M1"/>
<evidence type="ECO:0000313" key="3">
    <source>
        <dbReference type="EMBL" id="RJE18398.1"/>
    </source>
</evidence>
<feature type="transmembrane region" description="Helical" evidence="1">
    <location>
        <begin position="54"/>
        <end position="72"/>
    </location>
</feature>
<dbReference type="PANTHER" id="PTHR37013:SF5">
    <property type="entry name" value="INTEGRAL MEMBRANE PROTEIN"/>
    <property type="match status" value="1"/>
</dbReference>
<feature type="transmembrane region" description="Helical" evidence="1">
    <location>
        <begin position="84"/>
        <end position="110"/>
    </location>
</feature>
<dbReference type="EMBL" id="MVGC01000559">
    <property type="protein sequence ID" value="RJE18398.1"/>
    <property type="molecule type" value="Genomic_DNA"/>
</dbReference>
<comment type="caution">
    <text evidence="3">The sequence shown here is derived from an EMBL/GenBank/DDBJ whole genome shotgun (WGS) entry which is preliminary data.</text>
</comment>
<proteinExistence type="predicted"/>
<reference evidence="4" key="1">
    <citation type="submission" date="2017-02" db="EMBL/GenBank/DDBJ databases">
        <authorList>
            <person name="Tafer H."/>
            <person name="Lopandic K."/>
        </authorList>
    </citation>
    <scope>NUCLEOTIDE SEQUENCE [LARGE SCALE GENOMIC DNA]</scope>
    <source>
        <strain evidence="4">CBS 366.77</strain>
    </source>
</reference>
<keyword evidence="1" id="KW-1133">Transmembrane helix</keyword>